<dbReference type="Proteomes" id="UP000248852">
    <property type="component" value="Segment"/>
</dbReference>
<gene>
    <name evidence="2" type="ORF">pqer_cds_556</name>
</gene>
<evidence type="ECO:0000256" key="1">
    <source>
        <dbReference type="SAM" id="MobiDB-lite"/>
    </source>
</evidence>
<reference evidence="2" key="1">
    <citation type="journal article" date="2018" name="Nat. Commun.">
        <title>Diversity and evolution of the emerging Pandoraviridae family.</title>
        <authorList>
            <person name="Legendre M."/>
            <person name="Fabre E."/>
            <person name="Poirot O."/>
            <person name="Jeudy S."/>
            <person name="Lartigue A."/>
            <person name="Alempic J.M."/>
            <person name="Beucher L."/>
            <person name="Philippe N."/>
            <person name="Bertaux L."/>
            <person name="Christo-Foroux E."/>
            <person name="Labadie K."/>
            <person name="Coute Y."/>
            <person name="Abergel C."/>
            <person name="Claverie J.M."/>
        </authorList>
    </citation>
    <scope>NUCLEOTIDE SEQUENCE [LARGE SCALE GENOMIC DNA]</scope>
    <source>
        <strain evidence="2">Quercus</strain>
    </source>
</reference>
<name>A0A2U7U943_9VIRU</name>
<dbReference type="KEGG" id="vg:36844119"/>
<proteinExistence type="predicted"/>
<dbReference type="RefSeq" id="YP_009483247.1">
    <property type="nucleotide sequence ID" value="NC_037667.1"/>
</dbReference>
<feature type="region of interest" description="Disordered" evidence="1">
    <location>
        <begin position="177"/>
        <end position="203"/>
    </location>
</feature>
<dbReference type="EMBL" id="MG011689">
    <property type="protein sequence ID" value="AVK74978.1"/>
    <property type="molecule type" value="Genomic_DNA"/>
</dbReference>
<accession>A0A2U7U943</accession>
<protein>
    <submittedName>
        <fullName evidence="2">Uncharacterized protein</fullName>
    </submittedName>
</protein>
<sequence length="612" mass="64714">MNTSSLRAADPVWVAALDAHPDARAEVERLVANGQVPAGSGLFVRLGRVLWSATECVEGPCLEVLASFVEHLRDLLLDRPTYVANELAAAISAAVRGRFPDALAGWDTAADCASWRDPQALYLVVLWPPAEPGPDASAWVSVYRVHRGGTNNDGDRDLFLSNVPTVVNVIVWPNDAEAYYPPSDDNGDNGDGDDDDNDGDPYATAASARAAMQKGLTSLAGGFGWFGRTLAHHALRDADQTVGDNNDDAARSAAALDDRDRSIGAALVARAMVPLVGVSPQLAGEVLARAALDLGGQENPPNSLVGVRAALLTECSLALALRLSAAQVAAQDLQPLARVAPRMRSVPSLASTAAATIGRWRGPGPYSQVSALPYTARDAAAFATWQSVCSAAYDPSSGRLGGVDRLVDVAHALGVEPTPAQIERPERLCPDLLDAAVRAGVRGNYPDVVPLTPNAVTSDDPALRPPALELVEQTWEGTVDLANAPADTWALACEVDPEARLAPVHVRLLLRALSEARADLWPAARQVDEAAVMAEAERAAATDAPLVIQPDRPVHGPGQRDDLDDMKNPTLDALIRLALVLVGTGAPLDPRDLVYPGRMCGRLALYRAFDIY</sequence>
<evidence type="ECO:0000313" key="2">
    <source>
        <dbReference type="EMBL" id="AVK74978.1"/>
    </source>
</evidence>
<dbReference type="GeneID" id="36844119"/>
<feature type="compositionally biased region" description="Acidic residues" evidence="1">
    <location>
        <begin position="185"/>
        <end position="199"/>
    </location>
</feature>
<organism evidence="2">
    <name type="scientific">Pandoravirus quercus</name>
    <dbReference type="NCBI Taxonomy" id="2107709"/>
    <lineage>
        <taxon>Viruses</taxon>
        <taxon>Pandoravirus</taxon>
    </lineage>
</organism>